<reference evidence="9" key="1">
    <citation type="submission" date="2022-10" db="EMBL/GenBank/DDBJ databases">
        <title>Culturing micro-colonial fungi from biological soil crusts in the Mojave desert and describing Neophaeococcomyces mojavensis, and introducing the new genera and species Taxawa tesnikishii.</title>
        <authorList>
            <person name="Kurbessoian T."/>
            <person name="Stajich J.E."/>
        </authorList>
    </citation>
    <scope>NUCLEOTIDE SEQUENCE</scope>
    <source>
        <strain evidence="9">TK_1</strain>
    </source>
</reference>
<evidence type="ECO:0000313" key="9">
    <source>
        <dbReference type="EMBL" id="KAJ9668247.1"/>
    </source>
</evidence>
<dbReference type="PANTHER" id="PTHR43791">
    <property type="entry name" value="PERMEASE-RELATED"/>
    <property type="match status" value="1"/>
</dbReference>
<evidence type="ECO:0000256" key="4">
    <source>
        <dbReference type="ARBA" id="ARBA00022989"/>
    </source>
</evidence>
<dbReference type="InterPro" id="IPR011701">
    <property type="entry name" value="MFS"/>
</dbReference>
<name>A0ABQ9P1L9_9PEZI</name>
<proteinExistence type="predicted"/>
<feature type="transmembrane region" description="Helical" evidence="7">
    <location>
        <begin position="56"/>
        <end position="73"/>
    </location>
</feature>
<feature type="region of interest" description="Disordered" evidence="6">
    <location>
        <begin position="271"/>
        <end position="313"/>
    </location>
</feature>
<feature type="compositionally biased region" description="Basic and acidic residues" evidence="6">
    <location>
        <begin position="271"/>
        <end position="296"/>
    </location>
</feature>
<dbReference type="PROSITE" id="PS50850">
    <property type="entry name" value="MFS"/>
    <property type="match status" value="1"/>
</dbReference>
<accession>A0ABQ9P1L9</accession>
<evidence type="ECO:0000313" key="10">
    <source>
        <dbReference type="Proteomes" id="UP001172684"/>
    </source>
</evidence>
<dbReference type="InterPro" id="IPR036259">
    <property type="entry name" value="MFS_trans_sf"/>
</dbReference>
<evidence type="ECO:0000256" key="5">
    <source>
        <dbReference type="ARBA" id="ARBA00023136"/>
    </source>
</evidence>
<feature type="transmembrane region" description="Helical" evidence="7">
    <location>
        <begin position="125"/>
        <end position="145"/>
    </location>
</feature>
<evidence type="ECO:0000256" key="6">
    <source>
        <dbReference type="SAM" id="MobiDB-lite"/>
    </source>
</evidence>
<feature type="transmembrane region" description="Helical" evidence="7">
    <location>
        <begin position="346"/>
        <end position="369"/>
    </location>
</feature>
<evidence type="ECO:0000256" key="7">
    <source>
        <dbReference type="SAM" id="Phobius"/>
    </source>
</evidence>
<feature type="transmembrane region" description="Helical" evidence="7">
    <location>
        <begin position="437"/>
        <end position="461"/>
    </location>
</feature>
<dbReference type="SUPFAM" id="SSF103473">
    <property type="entry name" value="MFS general substrate transporter"/>
    <property type="match status" value="1"/>
</dbReference>
<feature type="transmembrane region" description="Helical" evidence="7">
    <location>
        <begin position="504"/>
        <end position="526"/>
    </location>
</feature>
<evidence type="ECO:0000256" key="1">
    <source>
        <dbReference type="ARBA" id="ARBA00004141"/>
    </source>
</evidence>
<feature type="transmembrane region" description="Helical" evidence="7">
    <location>
        <begin position="473"/>
        <end position="492"/>
    </location>
</feature>
<comment type="caution">
    <text evidence="9">The sequence shown here is derived from an EMBL/GenBank/DDBJ whole genome shotgun (WGS) entry which is preliminary data.</text>
</comment>
<dbReference type="Proteomes" id="UP001172684">
    <property type="component" value="Unassembled WGS sequence"/>
</dbReference>
<evidence type="ECO:0000259" key="8">
    <source>
        <dbReference type="PROSITE" id="PS50850"/>
    </source>
</evidence>
<dbReference type="EMBL" id="JAPDRL010000008">
    <property type="protein sequence ID" value="KAJ9668247.1"/>
    <property type="molecule type" value="Genomic_DNA"/>
</dbReference>
<feature type="transmembrane region" description="Helical" evidence="7">
    <location>
        <begin position="99"/>
        <end position="118"/>
    </location>
</feature>
<comment type="subcellular location">
    <subcellularLocation>
        <location evidence="1">Membrane</location>
        <topology evidence="1">Multi-pass membrane protein</topology>
    </subcellularLocation>
</comment>
<protein>
    <recommendedName>
        <fullName evidence="8">Major facilitator superfamily (MFS) profile domain-containing protein</fullName>
    </recommendedName>
</protein>
<evidence type="ECO:0000256" key="3">
    <source>
        <dbReference type="ARBA" id="ARBA00022692"/>
    </source>
</evidence>
<feature type="transmembrane region" description="Helical" evidence="7">
    <location>
        <begin position="228"/>
        <end position="250"/>
    </location>
</feature>
<keyword evidence="4 7" id="KW-1133">Transmembrane helix</keyword>
<keyword evidence="10" id="KW-1185">Reference proteome</keyword>
<dbReference type="Gene3D" id="1.20.1250.20">
    <property type="entry name" value="MFS general substrate transporter like domains"/>
    <property type="match status" value="2"/>
</dbReference>
<feature type="transmembrane region" description="Helical" evidence="7">
    <location>
        <begin position="151"/>
        <end position="175"/>
    </location>
</feature>
<dbReference type="InterPro" id="IPR020846">
    <property type="entry name" value="MFS_dom"/>
</dbReference>
<sequence>MEEEHELSSISTAVYPAASAPSTDVDARANNTSEDQLFTRLNRHEALLDRQTVRKLDLILLPFLALLFLFNSLDRANIGNAETANFTADIGLDKHDLNTAVAVFFAFFVALQPVGAAFGRKYGMARWVPGCMAVWGMCTALHVWVRAKWQLILLRAIIGILEAGFYPVTVSYLSLFYTRYEFGRRLALFYGQYAVAGAFGGVLSFAVFSQFPKEDAGHPTDRTHWKPWQVLFLIEGCATVLLALVGFLWLPHRVETAWFLNREEQEWAKVRVSRDRQEPCQPSKADDAGPEERGDAHPSTSEEAEGLMGHGSSLSREPQFVHLLSYTTDTGLSANDILSAFLDWKIFYLLVVNILSALPTTAFAIFLPLVLKPLAPSSPALTNLLTVPPFLCGAAVLYAFTHWSDNTHQRIVPILAGLSLTIIGLLSTALLPTTVPALRYLALCVLLSGTFIASPLTVVWLTNNIPNPGKRAMALGINGWGNLAGVFSALLFAPKYAPGYTTPLAVTCLCVAAAWMGYAVFGLLLVRENRRRRRRAVGLGERRHHSKITLKLMDWMRESGATGTRFVEAMEEVIRREENEQFLYGL</sequence>
<keyword evidence="3 7" id="KW-0812">Transmembrane</keyword>
<dbReference type="PANTHER" id="PTHR43791:SF21">
    <property type="entry name" value="MAJOR FACILITATOR SUPERFAMILY (MFS) PROFILE DOMAIN-CONTAINING PROTEIN"/>
    <property type="match status" value="1"/>
</dbReference>
<feature type="transmembrane region" description="Helical" evidence="7">
    <location>
        <begin position="381"/>
        <end position="400"/>
    </location>
</feature>
<keyword evidence="2" id="KW-0813">Transport</keyword>
<evidence type="ECO:0000256" key="2">
    <source>
        <dbReference type="ARBA" id="ARBA00022448"/>
    </source>
</evidence>
<gene>
    <name evidence="9" type="ORF">H2201_001677</name>
</gene>
<dbReference type="Pfam" id="PF07690">
    <property type="entry name" value="MFS_1"/>
    <property type="match status" value="1"/>
</dbReference>
<keyword evidence="5 7" id="KW-0472">Membrane</keyword>
<feature type="transmembrane region" description="Helical" evidence="7">
    <location>
        <begin position="187"/>
        <end position="208"/>
    </location>
</feature>
<organism evidence="9 10">
    <name type="scientific">Coniosporium apollinis</name>
    <dbReference type="NCBI Taxonomy" id="61459"/>
    <lineage>
        <taxon>Eukaryota</taxon>
        <taxon>Fungi</taxon>
        <taxon>Dikarya</taxon>
        <taxon>Ascomycota</taxon>
        <taxon>Pezizomycotina</taxon>
        <taxon>Dothideomycetes</taxon>
        <taxon>Dothideomycetes incertae sedis</taxon>
        <taxon>Coniosporium</taxon>
    </lineage>
</organism>
<feature type="domain" description="Major facilitator superfamily (MFS) profile" evidence="8">
    <location>
        <begin position="60"/>
        <end position="530"/>
    </location>
</feature>
<feature type="transmembrane region" description="Helical" evidence="7">
    <location>
        <begin position="412"/>
        <end position="431"/>
    </location>
</feature>